<evidence type="ECO:0000313" key="3">
    <source>
        <dbReference type="EMBL" id="KAK0454355.1"/>
    </source>
</evidence>
<dbReference type="EMBL" id="JAUEPT010000002">
    <property type="protein sequence ID" value="KAK0454355.1"/>
    <property type="molecule type" value="Genomic_DNA"/>
</dbReference>
<accession>A0AA39N231</accession>
<feature type="region of interest" description="Disordered" evidence="1">
    <location>
        <begin position="96"/>
        <end position="229"/>
    </location>
</feature>
<proteinExistence type="predicted"/>
<feature type="compositionally biased region" description="Polar residues" evidence="1">
    <location>
        <begin position="187"/>
        <end position="205"/>
    </location>
</feature>
<feature type="compositionally biased region" description="Low complexity" evidence="1">
    <location>
        <begin position="163"/>
        <end position="184"/>
    </location>
</feature>
<feature type="transmembrane region" description="Helical" evidence="2">
    <location>
        <begin position="807"/>
        <end position="830"/>
    </location>
</feature>
<organism evidence="3 4">
    <name type="scientific">Armillaria borealis</name>
    <dbReference type="NCBI Taxonomy" id="47425"/>
    <lineage>
        <taxon>Eukaryota</taxon>
        <taxon>Fungi</taxon>
        <taxon>Dikarya</taxon>
        <taxon>Basidiomycota</taxon>
        <taxon>Agaricomycotina</taxon>
        <taxon>Agaricomycetes</taxon>
        <taxon>Agaricomycetidae</taxon>
        <taxon>Agaricales</taxon>
        <taxon>Marasmiineae</taxon>
        <taxon>Physalacriaceae</taxon>
        <taxon>Armillaria</taxon>
    </lineage>
</organism>
<feature type="compositionally biased region" description="Low complexity" evidence="1">
    <location>
        <begin position="109"/>
        <end position="136"/>
    </location>
</feature>
<name>A0AA39N231_9AGAR</name>
<evidence type="ECO:0000313" key="4">
    <source>
        <dbReference type="Proteomes" id="UP001175226"/>
    </source>
</evidence>
<keyword evidence="2" id="KW-0472">Membrane</keyword>
<dbReference type="Proteomes" id="UP001175226">
    <property type="component" value="Unassembled WGS sequence"/>
</dbReference>
<feature type="transmembrane region" description="Helical" evidence="2">
    <location>
        <begin position="649"/>
        <end position="668"/>
    </location>
</feature>
<dbReference type="AlphaFoldDB" id="A0AA39N231"/>
<keyword evidence="4" id="KW-1185">Reference proteome</keyword>
<feature type="transmembrane region" description="Helical" evidence="2">
    <location>
        <begin position="768"/>
        <end position="801"/>
    </location>
</feature>
<gene>
    <name evidence="3" type="ORF">EV421DRAFT_1896281</name>
</gene>
<evidence type="ECO:0008006" key="5">
    <source>
        <dbReference type="Google" id="ProtNLM"/>
    </source>
</evidence>
<comment type="caution">
    <text evidence="3">The sequence shown here is derived from an EMBL/GenBank/DDBJ whole genome shotgun (WGS) entry which is preliminary data.</text>
</comment>
<feature type="region of interest" description="Disordered" evidence="1">
    <location>
        <begin position="44"/>
        <end position="63"/>
    </location>
</feature>
<feature type="transmembrane region" description="Helical" evidence="2">
    <location>
        <begin position="728"/>
        <end position="747"/>
    </location>
</feature>
<feature type="transmembrane region" description="Helical" evidence="2">
    <location>
        <begin position="696"/>
        <end position="716"/>
    </location>
</feature>
<evidence type="ECO:0000256" key="2">
    <source>
        <dbReference type="SAM" id="Phobius"/>
    </source>
</evidence>
<keyword evidence="2" id="KW-0812">Transmembrane</keyword>
<feature type="compositionally biased region" description="Polar residues" evidence="1">
    <location>
        <begin position="213"/>
        <end position="222"/>
    </location>
</feature>
<evidence type="ECO:0000256" key="1">
    <source>
        <dbReference type="SAM" id="MobiDB-lite"/>
    </source>
</evidence>
<feature type="compositionally biased region" description="Basic residues" evidence="1">
    <location>
        <begin position="98"/>
        <end position="108"/>
    </location>
</feature>
<sequence>MFNVQRLLEIIRHRAGGRSPLKVILALWALIQRRIRRYFWDRRDQASPKGPRPTNGQDSGKPADEICTKWQMVLADNDAEEPISVVVCRSAFFSSSSHHSRSSSRHRSTASSRHGSQSSSRYGSRSSSIPRSSSDGFWIKSRRRSSSQPNLGAYANAHRLTRRPLPSRSQSRSRSQSISQPPVSFEHPNNTGLTVEGSESLSDTRYGSAGPSLPSSSMPNARSSFDSDSSQSLVSTIWSEIDERPGATEHPSNQTELSLVDLNLPSGVFSEPARPSLPSPIAPDAATSSDAIRFKDISDLWHASENIRPTERTGSSVFNGPYVSAISAPAPPVPTPQPTTGSNAPNLNTNTQSVFLPLAPEHVPRYDRDSTVSVLFAISSPLLLTISLASDPIDTEYLIQPLTISFQKDSHGHAGWLMCVHPEGARYFFHPERRLYTDVDISESDNLQLITKFLNDIDNHMHTNGIVILDADLVLDLISDPMNNGGISCAYYFASHENRSIFWFDVFDRAFLSAWNAVKGVTDPAHVSLEIEAQYWYHCQLFPTCRQITLEIIDELRDTLIFWMGDTMTRSKSNSAYNIPELQQMLGLTNTVRKSLDWRSKSSSSLGCGIYRLMFIVFRERFINFHGQTGARLERDASIYDTTFKRTPLVVVLSPFLFFAPDIHLTTLKKIKGDGFFRRASWSGFTEKLYNEWREVILHATVLLTADVAFLAIQSVDDYSTNEGRSPALMSSYISIIASIGSIISGFRMRAHDSSKDAMRFFGKERGLETLAIMYSLPHALLIWAMVAFLAAFSFLCFTASSLSVRMLLGIVWIVIGALILWCVIAFWDVEQLYGRYAWKTPFPNKVWPQFLPAFSMLNIVGRTERSPSMSSMDEAAAGV</sequence>
<protein>
    <recommendedName>
        <fullName evidence="5">WW domain-containing protein</fullName>
    </recommendedName>
</protein>
<keyword evidence="2" id="KW-1133">Transmembrane helix</keyword>
<reference evidence="3" key="1">
    <citation type="submission" date="2023-06" db="EMBL/GenBank/DDBJ databases">
        <authorList>
            <consortium name="Lawrence Berkeley National Laboratory"/>
            <person name="Ahrendt S."/>
            <person name="Sahu N."/>
            <person name="Indic B."/>
            <person name="Wong-Bajracharya J."/>
            <person name="Merenyi Z."/>
            <person name="Ke H.-M."/>
            <person name="Monk M."/>
            <person name="Kocsube S."/>
            <person name="Drula E."/>
            <person name="Lipzen A."/>
            <person name="Balint B."/>
            <person name="Henrissat B."/>
            <person name="Andreopoulos B."/>
            <person name="Martin F.M."/>
            <person name="Harder C.B."/>
            <person name="Rigling D."/>
            <person name="Ford K.L."/>
            <person name="Foster G.D."/>
            <person name="Pangilinan J."/>
            <person name="Papanicolaou A."/>
            <person name="Barry K."/>
            <person name="LaButti K."/>
            <person name="Viragh M."/>
            <person name="Koriabine M."/>
            <person name="Yan M."/>
            <person name="Riley R."/>
            <person name="Champramary S."/>
            <person name="Plett K.L."/>
            <person name="Tsai I.J."/>
            <person name="Slot J."/>
            <person name="Sipos G."/>
            <person name="Plett J."/>
            <person name="Nagy L.G."/>
            <person name="Grigoriev I.V."/>
        </authorList>
    </citation>
    <scope>NUCLEOTIDE SEQUENCE</scope>
    <source>
        <strain evidence="3">FPL87.14</strain>
    </source>
</reference>